<dbReference type="FunFam" id="3.20.20.80:FF:000003">
    <property type="entry name" value="1,4-alpha-glucan branching enzyme GlgB"/>
    <property type="match status" value="1"/>
</dbReference>
<evidence type="ECO:0000313" key="13">
    <source>
        <dbReference type="Proteomes" id="UP000185612"/>
    </source>
</evidence>
<evidence type="ECO:0000259" key="11">
    <source>
        <dbReference type="SMART" id="SM00642"/>
    </source>
</evidence>
<organism evidence="12 13">
    <name type="scientific">Buchananella hordeovulneris</name>
    <dbReference type="NCBI Taxonomy" id="52770"/>
    <lineage>
        <taxon>Bacteria</taxon>
        <taxon>Bacillati</taxon>
        <taxon>Actinomycetota</taxon>
        <taxon>Actinomycetes</taxon>
        <taxon>Actinomycetales</taxon>
        <taxon>Actinomycetaceae</taxon>
        <taxon>Buchananella</taxon>
    </lineage>
</organism>
<accession>A0A1Q5PWD9</accession>
<evidence type="ECO:0000256" key="6">
    <source>
        <dbReference type="ARBA" id="ARBA00022679"/>
    </source>
</evidence>
<reference evidence="13" key="1">
    <citation type="submission" date="2016-12" db="EMBL/GenBank/DDBJ databases">
        <authorList>
            <person name="Meng X."/>
        </authorList>
    </citation>
    <scope>NUCLEOTIDE SEQUENCE [LARGE SCALE GENOMIC DNA]</scope>
    <source>
        <strain evidence="13">DSM 20732</strain>
    </source>
</reference>
<evidence type="ECO:0000256" key="10">
    <source>
        <dbReference type="PIRSR" id="PIRSR000463-1"/>
    </source>
</evidence>
<keyword evidence="4 9" id="KW-0321">Glycogen metabolism</keyword>
<comment type="function">
    <text evidence="9">Catalyzes the formation of the alpha-1,6-glucosidic linkages in glycogen by scission of a 1,4-alpha-linked oligosaccharide from growing alpha-1,4-glucan chains and the subsequent attachment of the oligosaccharide to the alpha-1,6 position.</text>
</comment>
<comment type="subunit">
    <text evidence="9">Monomer.</text>
</comment>
<dbReference type="CDD" id="cd02855">
    <property type="entry name" value="E_set_GBE_prok_N"/>
    <property type="match status" value="1"/>
</dbReference>
<dbReference type="InterPro" id="IPR054169">
    <property type="entry name" value="GlgB_N"/>
</dbReference>
<dbReference type="Gene3D" id="3.20.20.80">
    <property type="entry name" value="Glycosidases"/>
    <property type="match status" value="1"/>
</dbReference>
<dbReference type="NCBIfam" id="NF008967">
    <property type="entry name" value="PRK12313.1"/>
    <property type="match status" value="1"/>
</dbReference>
<evidence type="ECO:0000256" key="9">
    <source>
        <dbReference type="HAMAP-Rule" id="MF_00685"/>
    </source>
</evidence>
<keyword evidence="6 9" id="KW-0808">Transferase</keyword>
<dbReference type="InterPro" id="IPR006047">
    <property type="entry name" value="GH13_cat_dom"/>
</dbReference>
<dbReference type="Pfam" id="PF00128">
    <property type="entry name" value="Alpha-amylase"/>
    <property type="match status" value="1"/>
</dbReference>
<dbReference type="InterPro" id="IPR013780">
    <property type="entry name" value="Glyco_hydro_b"/>
</dbReference>
<dbReference type="HAMAP" id="MF_00685">
    <property type="entry name" value="GlgB"/>
    <property type="match status" value="1"/>
</dbReference>
<dbReference type="GO" id="GO:0043169">
    <property type="term" value="F:cation binding"/>
    <property type="evidence" value="ECO:0007669"/>
    <property type="project" value="InterPro"/>
</dbReference>
<feature type="domain" description="Glycosyl hydrolase family 13 catalytic" evidence="11">
    <location>
        <begin position="265"/>
        <end position="616"/>
    </location>
</feature>
<dbReference type="Gene3D" id="2.60.40.10">
    <property type="entry name" value="Immunoglobulins"/>
    <property type="match status" value="2"/>
</dbReference>
<dbReference type="FunFam" id="2.60.40.1180:FF:000002">
    <property type="entry name" value="1,4-alpha-glucan branching enzyme GlgB"/>
    <property type="match status" value="1"/>
</dbReference>
<evidence type="ECO:0000256" key="7">
    <source>
        <dbReference type="ARBA" id="ARBA00023056"/>
    </source>
</evidence>
<dbReference type="InterPro" id="IPR017853">
    <property type="entry name" value="GH"/>
</dbReference>
<dbReference type="CDD" id="cd11322">
    <property type="entry name" value="AmyAc_Glg_BE"/>
    <property type="match status" value="1"/>
</dbReference>
<dbReference type="Pfam" id="PF22019">
    <property type="entry name" value="GlgB_N"/>
    <property type="match status" value="1"/>
</dbReference>
<dbReference type="PIRSF" id="PIRSF000463">
    <property type="entry name" value="GlgB"/>
    <property type="match status" value="1"/>
</dbReference>
<name>A0A1Q5PWD9_9ACTO</name>
<proteinExistence type="inferred from homology"/>
<dbReference type="InterPro" id="IPR013783">
    <property type="entry name" value="Ig-like_fold"/>
</dbReference>
<dbReference type="PANTHER" id="PTHR43651:SF3">
    <property type="entry name" value="1,4-ALPHA-GLUCAN-BRANCHING ENZYME"/>
    <property type="match status" value="1"/>
</dbReference>
<dbReference type="NCBIfam" id="NF003811">
    <property type="entry name" value="PRK05402.1"/>
    <property type="match status" value="1"/>
</dbReference>
<dbReference type="Pfam" id="PF02806">
    <property type="entry name" value="Alpha-amylase_C"/>
    <property type="match status" value="1"/>
</dbReference>
<evidence type="ECO:0000256" key="5">
    <source>
        <dbReference type="ARBA" id="ARBA00022676"/>
    </source>
</evidence>
<dbReference type="FunCoup" id="A0A1Q5PWD9">
    <property type="interactions" value="259"/>
</dbReference>
<dbReference type="EMBL" id="MQVS01000005">
    <property type="protein sequence ID" value="OKL51782.1"/>
    <property type="molecule type" value="Genomic_DNA"/>
</dbReference>
<dbReference type="InterPro" id="IPR006407">
    <property type="entry name" value="GlgB"/>
</dbReference>
<dbReference type="EC" id="2.4.1.18" evidence="9"/>
<comment type="catalytic activity">
    <reaction evidence="1 9">
        <text>Transfers a segment of a (1-&gt;4)-alpha-D-glucan chain to a primary hydroxy group in a similar glucan chain.</text>
        <dbReference type="EC" id="2.4.1.18"/>
    </reaction>
</comment>
<dbReference type="InterPro" id="IPR006048">
    <property type="entry name" value="A-amylase/branching_C"/>
</dbReference>
<dbReference type="SUPFAM" id="SSF51011">
    <property type="entry name" value="Glycosyl hydrolase domain"/>
    <property type="match status" value="1"/>
</dbReference>
<dbReference type="STRING" id="52770.BSZ40_06430"/>
<dbReference type="GO" id="GO:0005978">
    <property type="term" value="P:glycogen biosynthetic process"/>
    <property type="evidence" value="ECO:0007669"/>
    <property type="project" value="UniProtKB-UniRule"/>
</dbReference>
<dbReference type="Pfam" id="PF02922">
    <property type="entry name" value="CBM_48"/>
    <property type="match status" value="1"/>
</dbReference>
<dbReference type="InterPro" id="IPR044143">
    <property type="entry name" value="GlgB_N_E_set_prok"/>
</dbReference>
<keyword evidence="8 9" id="KW-0119">Carbohydrate metabolism</keyword>
<protein>
    <recommendedName>
        <fullName evidence="9">1,4-alpha-glucan branching enzyme GlgB</fullName>
        <ecNumber evidence="9">2.4.1.18</ecNumber>
    </recommendedName>
    <alternativeName>
        <fullName evidence="9">1,4-alpha-D-glucan:1,4-alpha-D-glucan 6-glucosyl-transferase</fullName>
    </alternativeName>
    <alternativeName>
        <fullName evidence="9">Alpha-(1-&gt;4)-glucan branching enzyme</fullName>
    </alternativeName>
    <alternativeName>
        <fullName evidence="9">Glycogen branching enzyme</fullName>
        <shortName evidence="9">BE</shortName>
    </alternativeName>
</protein>
<dbReference type="NCBIfam" id="TIGR01515">
    <property type="entry name" value="branching_enzym"/>
    <property type="match status" value="1"/>
</dbReference>
<keyword evidence="5 9" id="KW-0328">Glycosyltransferase</keyword>
<evidence type="ECO:0000256" key="4">
    <source>
        <dbReference type="ARBA" id="ARBA00022600"/>
    </source>
</evidence>
<dbReference type="GO" id="GO:0004553">
    <property type="term" value="F:hydrolase activity, hydrolyzing O-glycosyl compounds"/>
    <property type="evidence" value="ECO:0007669"/>
    <property type="project" value="InterPro"/>
</dbReference>
<evidence type="ECO:0000256" key="3">
    <source>
        <dbReference type="ARBA" id="ARBA00009000"/>
    </source>
</evidence>
<dbReference type="InterPro" id="IPR014756">
    <property type="entry name" value="Ig_E-set"/>
</dbReference>
<dbReference type="Proteomes" id="UP000185612">
    <property type="component" value="Unassembled WGS sequence"/>
</dbReference>
<dbReference type="InterPro" id="IPR037439">
    <property type="entry name" value="Branching_enzy"/>
</dbReference>
<dbReference type="RefSeq" id="WP_073824395.1">
    <property type="nucleotide sequence ID" value="NZ_MQVS01000005.1"/>
</dbReference>
<gene>
    <name evidence="9" type="primary">glgB</name>
    <name evidence="12" type="ORF">BSZ40_06430</name>
</gene>
<dbReference type="FunFam" id="2.60.40.10:FF:000169">
    <property type="entry name" value="1,4-alpha-glucan branching enzyme GlgB"/>
    <property type="match status" value="1"/>
</dbReference>
<comment type="caution">
    <text evidence="12">The sequence shown here is derived from an EMBL/GenBank/DDBJ whole genome shotgun (WGS) entry which is preliminary data.</text>
</comment>
<sequence>MSIPDSPNPVPAASQAAPIRVDDAILGQVAVGEYYSPHSVLGPHVGEHGITIRTVRHLADEVTVVTEEGSFPAVHEAYGVWVAVLPGQEMMDYRLQVRYGDSVAEVDDPYRFLPTVGELDLHLIREGRHERLWEVLGAHVREYDGPLGAVRGTSFAVWAPNAQAVRVVGDFNYWDGTGTSMRSLGNSGVWELFIPGVGVGARYKFEIRQSDGAWRQKADPMARACEVPPATASVVTKDVHTWGDKDWMEKRAQRDPHAGAMSIYEVHLGSWRPGLSYRQLATELVDYVVDLGFTHVEFMPVAEHPFGGSWGYQVTSYYAPTSRFGTPDDFRFLVDALHQAGIGVILDWVPAHFPKDEWALARFDGTPLYEHPDPRLGEHPDWGTYIFNFGRAEVRNFLVANAVYWLSEFHIDGLRVDAVASMLYLDYSREHGAWVPNIYGGRENLEAISFLQEANATAYRTNPGIVMVAEESTAFPGVTAPTEYGGLGFGLKWNMGWMNDTLSYMAEKPINRRWHHGKMTFSLIYAFTEQFVLPFSHDEVVHGKGSLLAKMPGDYWQQLAGLRALLAYQWAHPGKQLLFMGQEFGQGAEWNADHGLDWWHLDKVEHQGVRGLVKQLNQLYRDTPALWRHDFTGEGFEWINANDGDHNVLSFVRKGERDDGRYDLLVCIVNFAGLPHESYRVGLPAGGQWDEVLNTDSDVYFGSGVGNMGTVWAEDIAWDGRAHSASLRVPPLGALWLHKIV</sequence>
<dbReference type="GO" id="GO:0005829">
    <property type="term" value="C:cytosol"/>
    <property type="evidence" value="ECO:0007669"/>
    <property type="project" value="TreeGrafter"/>
</dbReference>
<keyword evidence="13" id="KW-1185">Reference proteome</keyword>
<dbReference type="InParanoid" id="A0A1Q5PWD9"/>
<comment type="pathway">
    <text evidence="2 9">Glycan biosynthesis; glycogen biosynthesis.</text>
</comment>
<feature type="active site" description="Nucleophile" evidence="9 10">
    <location>
        <position position="417"/>
    </location>
</feature>
<dbReference type="SMART" id="SM00642">
    <property type="entry name" value="Aamy"/>
    <property type="match status" value="1"/>
</dbReference>
<keyword evidence="7 9" id="KW-0320">Glycogen biosynthesis</keyword>
<evidence type="ECO:0000313" key="12">
    <source>
        <dbReference type="EMBL" id="OKL51782.1"/>
    </source>
</evidence>
<dbReference type="PANTHER" id="PTHR43651">
    <property type="entry name" value="1,4-ALPHA-GLUCAN-BRANCHING ENZYME"/>
    <property type="match status" value="1"/>
</dbReference>
<evidence type="ECO:0000256" key="2">
    <source>
        <dbReference type="ARBA" id="ARBA00004964"/>
    </source>
</evidence>
<dbReference type="AlphaFoldDB" id="A0A1Q5PWD9"/>
<dbReference type="Gene3D" id="2.60.40.1180">
    <property type="entry name" value="Golgi alpha-mannosidase II"/>
    <property type="match status" value="1"/>
</dbReference>
<comment type="similarity">
    <text evidence="3 9">Belongs to the glycosyl hydrolase 13 family. GlgB subfamily.</text>
</comment>
<dbReference type="SUPFAM" id="SSF81296">
    <property type="entry name" value="E set domains"/>
    <property type="match status" value="2"/>
</dbReference>
<dbReference type="InterPro" id="IPR004193">
    <property type="entry name" value="Glyco_hydro_13_N"/>
</dbReference>
<evidence type="ECO:0000256" key="8">
    <source>
        <dbReference type="ARBA" id="ARBA00023277"/>
    </source>
</evidence>
<dbReference type="UniPathway" id="UPA00164"/>
<dbReference type="GO" id="GO:0003844">
    <property type="term" value="F:1,4-alpha-glucan branching enzyme activity"/>
    <property type="evidence" value="ECO:0007669"/>
    <property type="project" value="UniProtKB-UniRule"/>
</dbReference>
<dbReference type="OrthoDB" id="9800174at2"/>
<evidence type="ECO:0000256" key="1">
    <source>
        <dbReference type="ARBA" id="ARBA00000826"/>
    </source>
</evidence>
<dbReference type="SUPFAM" id="SSF51445">
    <property type="entry name" value="(Trans)glycosidases"/>
    <property type="match status" value="1"/>
</dbReference>
<feature type="active site" description="Proton donor" evidence="9 10">
    <location>
        <position position="470"/>
    </location>
</feature>